<dbReference type="AlphaFoldDB" id="A0A078ABZ2"/>
<dbReference type="InParanoid" id="A0A078ABZ2"/>
<accession>A0A078ABZ2</accession>
<feature type="region of interest" description="Disordered" evidence="1">
    <location>
        <begin position="255"/>
        <end position="292"/>
    </location>
</feature>
<feature type="compositionally biased region" description="Basic and acidic residues" evidence="1">
    <location>
        <begin position="283"/>
        <end position="292"/>
    </location>
</feature>
<dbReference type="EMBL" id="CCKQ01008280">
    <property type="protein sequence ID" value="CDW79719.1"/>
    <property type="molecule type" value="Genomic_DNA"/>
</dbReference>
<evidence type="ECO:0000313" key="2">
    <source>
        <dbReference type="EMBL" id="CDW79719.1"/>
    </source>
</evidence>
<gene>
    <name evidence="2" type="primary">Contig18510.g19666</name>
    <name evidence="2" type="ORF">STYLEM_8710</name>
</gene>
<evidence type="ECO:0000313" key="3">
    <source>
        <dbReference type="Proteomes" id="UP000039865"/>
    </source>
</evidence>
<proteinExistence type="predicted"/>
<feature type="compositionally biased region" description="Polar residues" evidence="1">
    <location>
        <begin position="256"/>
        <end position="271"/>
    </location>
</feature>
<dbReference type="Proteomes" id="UP000039865">
    <property type="component" value="Unassembled WGS sequence"/>
</dbReference>
<organism evidence="2 3">
    <name type="scientific">Stylonychia lemnae</name>
    <name type="common">Ciliate</name>
    <dbReference type="NCBI Taxonomy" id="5949"/>
    <lineage>
        <taxon>Eukaryota</taxon>
        <taxon>Sar</taxon>
        <taxon>Alveolata</taxon>
        <taxon>Ciliophora</taxon>
        <taxon>Intramacronucleata</taxon>
        <taxon>Spirotrichea</taxon>
        <taxon>Stichotrichia</taxon>
        <taxon>Sporadotrichida</taxon>
        <taxon>Oxytrichidae</taxon>
        <taxon>Stylonychinae</taxon>
        <taxon>Stylonychia</taxon>
    </lineage>
</organism>
<protein>
    <submittedName>
        <fullName evidence="2">Uncharacterized protein</fullName>
    </submittedName>
</protein>
<reference evidence="2 3" key="1">
    <citation type="submission" date="2014-06" db="EMBL/GenBank/DDBJ databases">
        <authorList>
            <person name="Swart Estienne"/>
        </authorList>
    </citation>
    <scope>NUCLEOTIDE SEQUENCE [LARGE SCALE GENOMIC DNA]</scope>
    <source>
        <strain evidence="2 3">130c</strain>
    </source>
</reference>
<keyword evidence="3" id="KW-1185">Reference proteome</keyword>
<evidence type="ECO:0000256" key="1">
    <source>
        <dbReference type="SAM" id="MobiDB-lite"/>
    </source>
</evidence>
<name>A0A078ABZ2_STYLE</name>
<sequence length="292" mass="33734">MFSNIDQTKLFGQQVVSSNLFSSQPNTEITSTSKGGSFGQLAAIQNQNSQQIKDDILFVIELTPIFLEESFQQNKGHNQYGQTNQNMFSFNNLLMKFGVKIFDQDGKCSTQMNPFIPFSQLQNMKIEIRKKTVIANEDSHQFEKDSKYCIDIDYSTPKDANQDFKQKFLSTSTTFENKHKQQMIQFKPLKMLNKMSHLKTNQLENYSLINLKFKKKQITIHQSYQSNLKSYDYEEQKSGKILVYEDEETSIEDKLSSTNQVKQNKELNPSQADVKVTGQIMDQQKKSVSDTL</sequence>